<evidence type="ECO:0000313" key="1">
    <source>
        <dbReference type="EMBL" id="KAF7838833.1"/>
    </source>
</evidence>
<dbReference type="Proteomes" id="UP000634136">
    <property type="component" value="Unassembled WGS sequence"/>
</dbReference>
<sequence length="101" mass="11364">MNKAIVWNCRGAGNRAFINAFRLLVNENKSELLALLETKCHSSKASEVFNSMGFDNHYCQPGNGYAGGIWVGWRMGSGNIEVIESHMQFVHLHVVLDHSDW</sequence>
<dbReference type="OrthoDB" id="1434413at2759"/>
<evidence type="ECO:0000313" key="2">
    <source>
        <dbReference type="Proteomes" id="UP000634136"/>
    </source>
</evidence>
<protein>
    <submittedName>
        <fullName evidence="1">Uncharacterized protein</fullName>
    </submittedName>
</protein>
<dbReference type="AlphaFoldDB" id="A0A834X5Y3"/>
<dbReference type="EMBL" id="JAAIUW010000003">
    <property type="protein sequence ID" value="KAF7838833.1"/>
    <property type="molecule type" value="Genomic_DNA"/>
</dbReference>
<name>A0A834X5Y3_9FABA</name>
<keyword evidence="2" id="KW-1185">Reference proteome</keyword>
<gene>
    <name evidence="1" type="ORF">G2W53_007315</name>
</gene>
<accession>A0A834X5Y3</accession>
<organism evidence="1 2">
    <name type="scientific">Senna tora</name>
    <dbReference type="NCBI Taxonomy" id="362788"/>
    <lineage>
        <taxon>Eukaryota</taxon>
        <taxon>Viridiplantae</taxon>
        <taxon>Streptophyta</taxon>
        <taxon>Embryophyta</taxon>
        <taxon>Tracheophyta</taxon>
        <taxon>Spermatophyta</taxon>
        <taxon>Magnoliopsida</taxon>
        <taxon>eudicotyledons</taxon>
        <taxon>Gunneridae</taxon>
        <taxon>Pentapetalae</taxon>
        <taxon>rosids</taxon>
        <taxon>fabids</taxon>
        <taxon>Fabales</taxon>
        <taxon>Fabaceae</taxon>
        <taxon>Caesalpinioideae</taxon>
        <taxon>Cassia clade</taxon>
        <taxon>Senna</taxon>
    </lineage>
</organism>
<dbReference type="PANTHER" id="PTHR35218">
    <property type="entry name" value="RNASE H DOMAIN-CONTAINING PROTEIN"/>
    <property type="match status" value="1"/>
</dbReference>
<dbReference type="Gene3D" id="3.60.10.10">
    <property type="entry name" value="Endonuclease/exonuclease/phosphatase"/>
    <property type="match status" value="1"/>
</dbReference>
<proteinExistence type="predicted"/>
<dbReference type="PANTHER" id="PTHR35218:SF9">
    <property type="entry name" value="ENDONUCLEASE_EXONUCLEASE_PHOSPHATASE DOMAIN-CONTAINING PROTEIN"/>
    <property type="match status" value="1"/>
</dbReference>
<comment type="caution">
    <text evidence="1">The sequence shown here is derived from an EMBL/GenBank/DDBJ whole genome shotgun (WGS) entry which is preliminary data.</text>
</comment>
<reference evidence="1" key="1">
    <citation type="submission" date="2020-09" db="EMBL/GenBank/DDBJ databases">
        <title>Genome-Enabled Discovery of Anthraquinone Biosynthesis in Senna tora.</title>
        <authorList>
            <person name="Kang S.-H."/>
            <person name="Pandey R.P."/>
            <person name="Lee C.-M."/>
            <person name="Sim J.-S."/>
            <person name="Jeong J.-T."/>
            <person name="Choi B.-S."/>
            <person name="Jung M."/>
            <person name="Ginzburg D."/>
            <person name="Zhao K."/>
            <person name="Won S.Y."/>
            <person name="Oh T.-J."/>
            <person name="Yu Y."/>
            <person name="Kim N.-H."/>
            <person name="Lee O.R."/>
            <person name="Lee T.-H."/>
            <person name="Bashyal P."/>
            <person name="Kim T.-S."/>
            <person name="Lee W.-H."/>
            <person name="Kawkins C."/>
            <person name="Kim C.-K."/>
            <person name="Kim J.S."/>
            <person name="Ahn B.O."/>
            <person name="Rhee S.Y."/>
            <person name="Sohng J.K."/>
        </authorList>
    </citation>
    <scope>NUCLEOTIDE SEQUENCE</scope>
    <source>
        <tissue evidence="1">Leaf</tissue>
    </source>
</reference>
<dbReference type="InterPro" id="IPR036691">
    <property type="entry name" value="Endo/exonu/phosph_ase_sf"/>
</dbReference>
<dbReference type="SUPFAM" id="SSF56219">
    <property type="entry name" value="DNase I-like"/>
    <property type="match status" value="1"/>
</dbReference>